<keyword evidence="4 9" id="KW-0067">ATP-binding</keyword>
<dbReference type="FunFam" id="3.30.1360.40:FF:000002">
    <property type="entry name" value="DNA gyrase subunit A"/>
    <property type="match status" value="1"/>
</dbReference>
<accession>A0A484HJI7</accession>
<keyword evidence="3 9" id="KW-0547">Nucleotide-binding</keyword>
<gene>
    <name evidence="9 13" type="primary">gyrA</name>
    <name evidence="13" type="ORF">EPICR_160039</name>
</gene>
<dbReference type="PROSITE" id="PS52040">
    <property type="entry name" value="TOPO_IIA"/>
    <property type="match status" value="1"/>
</dbReference>
<dbReference type="GO" id="GO:0006265">
    <property type="term" value="P:DNA topological change"/>
    <property type="evidence" value="ECO:0007669"/>
    <property type="project" value="UniProtKB-UniRule"/>
</dbReference>
<dbReference type="InterPro" id="IPR013758">
    <property type="entry name" value="Topo_IIA_A/C_ab"/>
</dbReference>
<dbReference type="FunFam" id="1.10.268.10:FF:000001">
    <property type="entry name" value="DNA gyrase subunit A"/>
    <property type="match status" value="1"/>
</dbReference>
<dbReference type="InterPro" id="IPR035516">
    <property type="entry name" value="Gyrase/topoIV_suA_C"/>
</dbReference>
<dbReference type="NCBIfam" id="NF004044">
    <property type="entry name" value="PRK05561.1"/>
    <property type="match status" value="1"/>
</dbReference>
<dbReference type="GO" id="GO:0005524">
    <property type="term" value="F:ATP binding"/>
    <property type="evidence" value="ECO:0007669"/>
    <property type="project" value="UniProtKB-UniRule"/>
</dbReference>
<keyword evidence="6 9" id="KW-0238">DNA-binding</keyword>
<evidence type="ECO:0000256" key="8">
    <source>
        <dbReference type="ARBA" id="ARBA00063644"/>
    </source>
</evidence>
<dbReference type="FunFam" id="2.120.10.90:FF:000005">
    <property type="entry name" value="DNA topoisomerase 4 subunit A"/>
    <property type="match status" value="1"/>
</dbReference>
<organism evidence="13">
    <name type="scientific">uncultured Desulfobacteraceae bacterium</name>
    <dbReference type="NCBI Taxonomy" id="218296"/>
    <lineage>
        <taxon>Bacteria</taxon>
        <taxon>Pseudomonadati</taxon>
        <taxon>Thermodesulfobacteriota</taxon>
        <taxon>Desulfobacteria</taxon>
        <taxon>Desulfobacterales</taxon>
        <taxon>Desulfobacteraceae</taxon>
        <taxon>environmental samples</taxon>
    </lineage>
</organism>
<evidence type="ECO:0000256" key="4">
    <source>
        <dbReference type="ARBA" id="ARBA00022840"/>
    </source>
</evidence>
<dbReference type="InterPro" id="IPR005743">
    <property type="entry name" value="GyrA"/>
</dbReference>
<evidence type="ECO:0000256" key="6">
    <source>
        <dbReference type="ARBA" id="ARBA00023125"/>
    </source>
</evidence>
<evidence type="ECO:0000256" key="3">
    <source>
        <dbReference type="ARBA" id="ARBA00022741"/>
    </source>
</evidence>
<dbReference type="NCBIfam" id="NF004043">
    <property type="entry name" value="PRK05560.1"/>
    <property type="match status" value="1"/>
</dbReference>
<evidence type="ECO:0000256" key="7">
    <source>
        <dbReference type="ARBA" id="ARBA00023235"/>
    </source>
</evidence>
<dbReference type="GO" id="GO:0009330">
    <property type="term" value="C:DNA topoisomerase type II (double strand cut, ATP-hydrolyzing) complex"/>
    <property type="evidence" value="ECO:0007669"/>
    <property type="project" value="TreeGrafter"/>
</dbReference>
<dbReference type="NCBIfam" id="TIGR01063">
    <property type="entry name" value="gyrA"/>
    <property type="match status" value="1"/>
</dbReference>
<comment type="miscellaneous">
    <text evidence="9">Few gyrases are as efficient as E.coli at forming negative supercoils. Not all organisms have 2 type II topoisomerases; in organisms with a single type II topoisomerase this enzyme also has to decatenate newly replicated chromosomes.</text>
</comment>
<dbReference type="GO" id="GO:0003677">
    <property type="term" value="F:DNA binding"/>
    <property type="evidence" value="ECO:0007669"/>
    <property type="project" value="UniProtKB-UniRule"/>
</dbReference>
<feature type="domain" description="Topo IIA-type catalytic" evidence="12">
    <location>
        <begin position="33"/>
        <end position="498"/>
    </location>
</feature>
<dbReference type="InterPro" id="IPR013757">
    <property type="entry name" value="Topo_IIA_A_a_sf"/>
</dbReference>
<dbReference type="SUPFAM" id="SSF101904">
    <property type="entry name" value="GyrA/ParC C-terminal domain-like"/>
    <property type="match status" value="1"/>
</dbReference>
<dbReference type="PANTHER" id="PTHR43493:SF5">
    <property type="entry name" value="DNA GYRASE SUBUNIT A, CHLOROPLASTIC_MITOCHONDRIAL"/>
    <property type="match status" value="1"/>
</dbReference>
<dbReference type="Gene3D" id="3.90.199.10">
    <property type="entry name" value="Topoisomerase II, domain 5"/>
    <property type="match status" value="1"/>
</dbReference>
<dbReference type="SUPFAM" id="SSF56719">
    <property type="entry name" value="Type II DNA topoisomerase"/>
    <property type="match status" value="1"/>
</dbReference>
<dbReference type="EMBL" id="CAACVI010000008">
    <property type="protein sequence ID" value="VEN73377.1"/>
    <property type="molecule type" value="Genomic_DNA"/>
</dbReference>
<comment type="subcellular location">
    <subcellularLocation>
        <location evidence="9">Cytoplasm</location>
    </subcellularLocation>
</comment>
<dbReference type="CDD" id="cd00187">
    <property type="entry name" value="TOP4c"/>
    <property type="match status" value="1"/>
</dbReference>
<dbReference type="InterPro" id="IPR002205">
    <property type="entry name" value="Topo_IIA_dom_A"/>
</dbReference>
<comment type="subunit">
    <text evidence="9">Heterotetramer, composed of two GyrA and two GyrB chains. In the heterotetramer, GyrA contains the active site tyrosine that forms a transient covalent intermediate with DNA, while GyrB binds cofactors and catalyzes ATP hydrolysis.</text>
</comment>
<evidence type="ECO:0000256" key="9">
    <source>
        <dbReference type="HAMAP-Rule" id="MF_01897"/>
    </source>
</evidence>
<evidence type="ECO:0000259" key="12">
    <source>
        <dbReference type="PROSITE" id="PS52040"/>
    </source>
</evidence>
<evidence type="ECO:0000256" key="1">
    <source>
        <dbReference type="ARBA" id="ARBA00000185"/>
    </source>
</evidence>
<evidence type="ECO:0000256" key="10">
    <source>
        <dbReference type="PROSITE-ProRule" id="PRU01384"/>
    </source>
</evidence>
<reference evidence="13" key="1">
    <citation type="submission" date="2019-01" db="EMBL/GenBank/DDBJ databases">
        <authorList>
            <consortium name="Genoscope - CEA"/>
            <person name="William W."/>
        </authorList>
    </citation>
    <scope>NUCLEOTIDE SEQUENCE</scope>
    <source>
        <strain evidence="13">CR-1</strain>
    </source>
</reference>
<keyword evidence="9" id="KW-0963">Cytoplasm</keyword>
<dbReference type="InterPro" id="IPR006691">
    <property type="entry name" value="GyrA/parC_rep"/>
</dbReference>
<dbReference type="GO" id="GO:0034335">
    <property type="term" value="F:DNA negative supercoiling activity"/>
    <property type="evidence" value="ECO:0007669"/>
    <property type="project" value="UniProtKB-ARBA"/>
</dbReference>
<evidence type="ECO:0000313" key="13">
    <source>
        <dbReference type="EMBL" id="VEN73377.1"/>
    </source>
</evidence>
<dbReference type="GO" id="GO:0005694">
    <property type="term" value="C:chromosome"/>
    <property type="evidence" value="ECO:0007669"/>
    <property type="project" value="InterPro"/>
</dbReference>
<feature type="short sequence motif" description="GyrA-box" evidence="9">
    <location>
        <begin position="525"/>
        <end position="531"/>
    </location>
</feature>
<feature type="active site" description="O-(5'-phospho-DNA)-tyrosine intermediate" evidence="9 10">
    <location>
        <position position="121"/>
    </location>
</feature>
<comment type="function">
    <text evidence="9">A type II topoisomerase that negatively supercoils closed circular double-stranded (ds) DNA in an ATP-dependent manner to modulate DNA topology and maintain chromosomes in an underwound state. Negative supercoiling favors strand separation, and DNA replication, transcription, recombination and repair, all of which involve strand separation. Also able to catalyze the interconversion of other topological isomers of dsDNA rings, including catenanes and knotted rings. Type II topoisomerases break and join 2 DNA strands simultaneously in an ATP-dependent manner.</text>
</comment>
<keyword evidence="7 9" id="KW-0413">Isomerase</keyword>
<dbReference type="EC" id="5.6.2.2" evidence="9"/>
<comment type="subunit">
    <text evidence="8">Heterotetramer composed of ParC and ParE.</text>
</comment>
<dbReference type="AlphaFoldDB" id="A0A484HJI7"/>
<evidence type="ECO:0000256" key="11">
    <source>
        <dbReference type="SAM" id="Coils"/>
    </source>
</evidence>
<dbReference type="GO" id="GO:0006261">
    <property type="term" value="P:DNA-templated DNA replication"/>
    <property type="evidence" value="ECO:0007669"/>
    <property type="project" value="UniProtKB-UniRule"/>
</dbReference>
<dbReference type="FunFam" id="3.90.199.10:FF:000001">
    <property type="entry name" value="DNA gyrase subunit A"/>
    <property type="match status" value="1"/>
</dbReference>
<dbReference type="Pfam" id="PF03989">
    <property type="entry name" value="DNA_gyraseA_C"/>
    <property type="match status" value="6"/>
</dbReference>
<dbReference type="HAMAP" id="MF_01897">
    <property type="entry name" value="GyrA"/>
    <property type="match status" value="1"/>
</dbReference>
<feature type="coiled-coil region" evidence="11">
    <location>
        <begin position="436"/>
        <end position="477"/>
    </location>
</feature>
<evidence type="ECO:0000256" key="5">
    <source>
        <dbReference type="ARBA" id="ARBA00023029"/>
    </source>
</evidence>
<dbReference type="GO" id="GO:0005737">
    <property type="term" value="C:cytoplasm"/>
    <property type="evidence" value="ECO:0007669"/>
    <property type="project" value="UniProtKB-SubCell"/>
</dbReference>
<dbReference type="PANTHER" id="PTHR43493">
    <property type="entry name" value="DNA GYRASE/TOPOISOMERASE SUBUNIT A"/>
    <property type="match status" value="1"/>
</dbReference>
<dbReference type="Gene3D" id="1.10.268.10">
    <property type="entry name" value="Topoisomerase, domain 3"/>
    <property type="match status" value="1"/>
</dbReference>
<protein>
    <recommendedName>
        <fullName evidence="9">DNA gyrase subunit A</fullName>
        <ecNumber evidence="9">5.6.2.2</ecNumber>
    </recommendedName>
</protein>
<keyword evidence="5 9" id="KW-0799">Topoisomerase</keyword>
<dbReference type="Gene3D" id="3.30.1360.40">
    <property type="match status" value="1"/>
</dbReference>
<dbReference type="InterPro" id="IPR050220">
    <property type="entry name" value="Type_II_DNA_Topoisomerases"/>
</dbReference>
<evidence type="ECO:0000256" key="2">
    <source>
        <dbReference type="ARBA" id="ARBA00008263"/>
    </source>
</evidence>
<name>A0A484HJI7_9BACT</name>
<sequence length="804" mass="90047">MTYESNLPTVSIEREMKKSYLDYAMSVIIGRALPDVRDGLKPVHRRVLFAMRELKNEWNKPYKKSARIVGDVIGKYHPHGDSAVYDAIVRMAQDFSLRYPLVQGQGNFGSIDGDPPAAMRYTEVRMMSLAGHMLRDIEKDTVGFVPNYDESLTEPSVLPNRFPALLVNGSSGIAVGMATNIPPHNLSEIVAAVKALIENPEITIEELMELTPGPDFPTAGIIYGNKGIRDAYRTGRGVIRIRSKVVIEKNKRTGKSVIVVNELPYQVNKAKLIKKIDDMIKARQIEGVRYVRDESDRQGMRVAIALKKNQMPEVIVNQLYKQTRMEVSFGIILLAVAGKTPVVCSFKELLSHFVLHRKEVIRKRTLFDLNKAEARAHILEGLRAALDRLDEAVSIIRSSKTPDEARQRLMKALEITDIQARAILDMRLQRLTGLEREKILEEYEGLLKDIARYREILSNERLALNIIKDELDEIDEEYGDGRRSQIVSETVEIGVEDLIVEEDMVVTVSNTGYIKRNPVTLYHSQKRGGKGKKAMTAKEEDFIRHLFVASTHHTFLFFTNLGRAYWCKVYEIPMSGRQSRGSAVVNLLNLQNDEKLTTIVAVPSFDPGRFIMMATKNGLVKKTDIMAFSRPRAGGIIALNLVPGDELIAARLTDGDRHIFLGSASGKVIRFHESDIRPSGRIARGVRGMKILAGDKIVGMEVLSNSHTLLAVTENGYGKRTAIEEYTVRKRGGMGVITIKSNQRNGRVVSIHLVRDGQEMMLMTNAGKIIRIAIEDISILSRNTQGVRLIAINPDEKVVDAAAM</sequence>
<dbReference type="Gene3D" id="2.120.10.90">
    <property type="entry name" value="DNA gyrase/topoisomerase IV, subunit A, C-terminal"/>
    <property type="match status" value="1"/>
</dbReference>
<comment type="similarity">
    <text evidence="2 9">Belongs to the type II topoisomerase GyrA/ParC subunit family.</text>
</comment>
<dbReference type="SMART" id="SM00434">
    <property type="entry name" value="TOP4c"/>
    <property type="match status" value="1"/>
</dbReference>
<proteinExistence type="inferred from homology"/>
<keyword evidence="11" id="KW-0175">Coiled coil</keyword>
<comment type="catalytic activity">
    <reaction evidence="1 9 10">
        <text>ATP-dependent breakage, passage and rejoining of double-stranded DNA.</text>
        <dbReference type="EC" id="5.6.2.2"/>
    </reaction>
</comment>
<dbReference type="InterPro" id="IPR013760">
    <property type="entry name" value="Topo_IIA-like_dom_sf"/>
</dbReference>
<dbReference type="Pfam" id="PF00521">
    <property type="entry name" value="DNA_topoisoIV"/>
    <property type="match status" value="1"/>
</dbReference>